<proteinExistence type="predicted"/>
<dbReference type="EMBL" id="CM003161">
    <property type="protein sequence ID" value="KIS65834.1"/>
    <property type="molecule type" value="Genomic_DNA"/>
</dbReference>
<dbReference type="InParanoid" id="A0A0D1DMS6"/>
<dbReference type="OMA" id="DLGRNHM"/>
<feature type="compositionally biased region" description="Low complexity" evidence="1">
    <location>
        <begin position="414"/>
        <end position="425"/>
    </location>
</feature>
<feature type="compositionally biased region" description="Basic residues" evidence="1">
    <location>
        <begin position="539"/>
        <end position="559"/>
    </location>
</feature>
<evidence type="ECO:0008006" key="4">
    <source>
        <dbReference type="Google" id="ProtNLM"/>
    </source>
</evidence>
<dbReference type="VEuPathDB" id="FungiDB:UMAG_06213"/>
<protein>
    <recommendedName>
        <fullName evidence="4">AAA+ ATPase domain-containing protein</fullName>
    </recommendedName>
</protein>
<dbReference type="GeneID" id="23565879"/>
<feature type="compositionally biased region" description="Low complexity" evidence="1">
    <location>
        <begin position="268"/>
        <end position="279"/>
    </location>
</feature>
<feature type="region of interest" description="Disordered" evidence="1">
    <location>
        <begin position="414"/>
        <end position="454"/>
    </location>
</feature>
<dbReference type="PANTHER" id="PTHR23389:SF21">
    <property type="entry name" value="ATPASE FAMILY AAA DOMAIN-CONTAINING PROTEIN 5"/>
    <property type="match status" value="1"/>
</dbReference>
<dbReference type="Gene3D" id="3.40.50.300">
    <property type="entry name" value="P-loop containing nucleotide triphosphate hydrolases"/>
    <property type="match status" value="1"/>
</dbReference>
<dbReference type="STRING" id="237631.A0A0D1DMS6"/>
<feature type="region of interest" description="Disordered" evidence="1">
    <location>
        <begin position="249"/>
        <end position="348"/>
    </location>
</feature>
<dbReference type="PANTHER" id="PTHR23389">
    <property type="entry name" value="CHROMOSOME TRANSMISSION FIDELITY FACTOR 18"/>
    <property type="match status" value="1"/>
</dbReference>
<feature type="region of interest" description="Disordered" evidence="1">
    <location>
        <begin position="537"/>
        <end position="574"/>
    </location>
</feature>
<evidence type="ECO:0000313" key="2">
    <source>
        <dbReference type="EMBL" id="KIS65834.1"/>
    </source>
</evidence>
<dbReference type="eggNOG" id="KOG1968">
    <property type="taxonomic scope" value="Eukaryota"/>
</dbReference>
<feature type="region of interest" description="Disordered" evidence="1">
    <location>
        <begin position="367"/>
        <end position="386"/>
    </location>
</feature>
<dbReference type="AlphaFoldDB" id="A0A0D1DMS6"/>
<evidence type="ECO:0000256" key="1">
    <source>
        <dbReference type="SAM" id="MobiDB-lite"/>
    </source>
</evidence>
<dbReference type="RefSeq" id="XP_011392573.1">
    <property type="nucleotide sequence ID" value="XM_011394271.1"/>
</dbReference>
<dbReference type="InterPro" id="IPR027417">
    <property type="entry name" value="P-loop_NTPase"/>
</dbReference>
<dbReference type="Proteomes" id="UP000000561">
    <property type="component" value="Chromosome 22"/>
</dbReference>
<feature type="compositionally biased region" description="Acidic residues" evidence="1">
    <location>
        <begin position="563"/>
        <end position="574"/>
    </location>
</feature>
<dbReference type="GO" id="GO:0005634">
    <property type="term" value="C:nucleus"/>
    <property type="evidence" value="ECO:0000318"/>
    <property type="project" value="GO_Central"/>
</dbReference>
<organism evidence="2 3">
    <name type="scientific">Mycosarcoma maydis</name>
    <name type="common">Corn smut fungus</name>
    <name type="synonym">Ustilago maydis</name>
    <dbReference type="NCBI Taxonomy" id="5270"/>
    <lineage>
        <taxon>Eukaryota</taxon>
        <taxon>Fungi</taxon>
        <taxon>Dikarya</taxon>
        <taxon>Basidiomycota</taxon>
        <taxon>Ustilaginomycotina</taxon>
        <taxon>Ustilaginomycetes</taxon>
        <taxon>Ustilaginales</taxon>
        <taxon>Ustilaginaceae</taxon>
        <taxon>Mycosarcoma</taxon>
    </lineage>
</organism>
<feature type="compositionally biased region" description="Basic and acidic residues" evidence="1">
    <location>
        <begin position="179"/>
        <end position="214"/>
    </location>
</feature>
<feature type="region of interest" description="Disordered" evidence="1">
    <location>
        <begin position="1083"/>
        <end position="1102"/>
    </location>
</feature>
<sequence>MRQPTLPWAAPAHDAAPSPFDAGQQHVVHAHYRSEQHQQQTLELQLDPALFLSSPPTATNPDQLNEMPIPDKILQDTDATAASWPSSCAVTPSASILASTPQADVSLATETDALSSAEMSTPAVTAAPASECISRPPPRVHPFFQPGGPSSQSTDSNDDSDTEQKRRARSSRAKPPVSYREDLKAVLRADRAQEAARRKEEKRQAKLQAREAAKVPKVPKQPRQSKTDEPCLSDAQRTGAFELFESYSHASIDKDEHQSATASNAQASRSCTPPSSTRSQHPSKQVEPKPTSLAVKRSSTAASAIPHPFFAKKPKQPSAPPIHVAGEGGDDGKTGPPHHANGQVKASATASNSLFNSAPASWSLFATQRTSSSKPKKPRNAPWPTQQDMHVAGLADDENELLSKARSNLVAFRSRWQSRSSSPSPRKSHDPPPTDFVTQMNRTRPQPPLNGITLTGSAEFGCTDDFVRQAKMERVSPLAAALVGKQAESCRSSGQMWTDAFRPHLSCACVGNETAACYLLDWLRRLLVAAPGSVTTSDHKRKHAVQRRVDRTKRRRARRGYSDDNDSDGLGDFIVDDDADDDDDVIGEYDQSIANDKWFGRFAKIHRTCSLTDDEGVDEVKSSQATLASASTSASASSAPATSQSEEYASRHAFHTVHPKEYASLDRLTNCMILTGPSGSGKTASVYACAVELGYEVFELYPGMGKRSGKELLAAVGDLGRNHMVASGGVGGGATFRRPHPCTSAACTAGVGSNAASPAIRQSLILIEEADVLFEEDKGFWAAVVELVAESKRPVVVVCNELDLVPVHDLPVQQVLEYVKPGLEKGVVPWLQTVAAQMGRFVRADVIEAMVYDLPGTEAALDAQGEATADLRQALTQMQFGHLACTTRRISYEEAQKRAFSESQAAKQASMKAVASAAESSSLADVLETCLGRQDAEEFGDAGVDVQASSRQWGSWVQLVAQPLARHQQRQALTPSGEVEYRSTLAELHARLGVAGMASIVTSDGVHQIGQVRMTRTLLNTLQRRQAARLHGLVAPLLTHNCSCSLLPDSLVIDYAPIVRLMAMIDEDLASIHASLQHESQALESRGEHLQSPATLSARRSTRNSSRALTSWLGTHHDYAYERWLAALGPREVELAKLTSLVF</sequence>
<gene>
    <name evidence="2" type="ORF">UMAG_06213</name>
</gene>
<dbReference type="OrthoDB" id="9996895at2759"/>
<reference evidence="2 3" key="1">
    <citation type="journal article" date="2006" name="Nature">
        <title>Insights from the genome of the biotrophic fungal plant pathogen Ustilago maydis.</title>
        <authorList>
            <person name="Kamper J."/>
            <person name="Kahmann R."/>
            <person name="Bolker M."/>
            <person name="Ma L.J."/>
            <person name="Brefort T."/>
            <person name="Saville B.J."/>
            <person name="Banuett F."/>
            <person name="Kronstad J.W."/>
            <person name="Gold S.E."/>
            <person name="Muller O."/>
            <person name="Perlin M.H."/>
            <person name="Wosten H.A."/>
            <person name="de Vries R."/>
            <person name="Ruiz-Herrera J."/>
            <person name="Reynaga-Pena C.G."/>
            <person name="Snetselaar K."/>
            <person name="McCann M."/>
            <person name="Perez-Martin J."/>
            <person name="Feldbrugge M."/>
            <person name="Basse C.W."/>
            <person name="Steinberg G."/>
            <person name="Ibeas J.I."/>
            <person name="Holloman W."/>
            <person name="Guzman P."/>
            <person name="Farman M."/>
            <person name="Stajich J.E."/>
            <person name="Sentandreu R."/>
            <person name="Gonzalez-Prieto J.M."/>
            <person name="Kennell J.C."/>
            <person name="Molina L."/>
            <person name="Schirawski J."/>
            <person name="Mendoza-Mendoza A."/>
            <person name="Greilinger D."/>
            <person name="Munch K."/>
            <person name="Rossel N."/>
            <person name="Scherer M."/>
            <person name="Vranes M."/>
            <person name="Ladendorf O."/>
            <person name="Vincon V."/>
            <person name="Fuchs U."/>
            <person name="Sandrock B."/>
            <person name="Meng S."/>
            <person name="Ho E.C."/>
            <person name="Cahill M.J."/>
            <person name="Boyce K.J."/>
            <person name="Klose J."/>
            <person name="Klosterman S.J."/>
            <person name="Deelstra H.J."/>
            <person name="Ortiz-Castellanos L."/>
            <person name="Li W."/>
            <person name="Sanchez-Alonso P."/>
            <person name="Schreier P.H."/>
            <person name="Hauser-Hahn I."/>
            <person name="Vaupel M."/>
            <person name="Koopmann E."/>
            <person name="Friedrich G."/>
            <person name="Voss H."/>
            <person name="Schluter T."/>
            <person name="Margolis J."/>
            <person name="Platt D."/>
            <person name="Swimmer C."/>
            <person name="Gnirke A."/>
            <person name="Chen F."/>
            <person name="Vysotskaia V."/>
            <person name="Mannhaupt G."/>
            <person name="Guldener U."/>
            <person name="Munsterkotter M."/>
            <person name="Haase D."/>
            <person name="Oesterheld M."/>
            <person name="Mewes H.W."/>
            <person name="Mauceli E.W."/>
            <person name="DeCaprio D."/>
            <person name="Wade C.M."/>
            <person name="Butler J."/>
            <person name="Young S."/>
            <person name="Jaffe D.B."/>
            <person name="Calvo S."/>
            <person name="Nusbaum C."/>
            <person name="Galagan J."/>
            <person name="Birren B.W."/>
        </authorList>
    </citation>
    <scope>NUCLEOTIDE SEQUENCE [LARGE SCALE GENOMIC DNA]</scope>
    <source>
        <strain evidence="3">DSM 14603 / FGSC 9021 / UM521</strain>
    </source>
</reference>
<dbReference type="GO" id="GO:0003677">
    <property type="term" value="F:DNA binding"/>
    <property type="evidence" value="ECO:0000318"/>
    <property type="project" value="GO_Central"/>
</dbReference>
<dbReference type="KEGG" id="uma:UMAG_06213"/>
<keyword evidence="3" id="KW-1185">Reference proteome</keyword>
<name>A0A0D1DMS6_MYCMD</name>
<feature type="region of interest" description="Disordered" evidence="1">
    <location>
        <begin position="1"/>
        <end position="21"/>
    </location>
</feature>
<feature type="region of interest" description="Disordered" evidence="1">
    <location>
        <begin position="118"/>
        <end position="237"/>
    </location>
</feature>
<dbReference type="SUPFAM" id="SSF52540">
    <property type="entry name" value="P-loop containing nucleoside triphosphate hydrolases"/>
    <property type="match status" value="1"/>
</dbReference>
<accession>A0A0D1DMS6</accession>
<evidence type="ECO:0000313" key="3">
    <source>
        <dbReference type="Proteomes" id="UP000000561"/>
    </source>
</evidence>